<protein>
    <submittedName>
        <fullName evidence="1">Uncharacterized protein</fullName>
    </submittedName>
</protein>
<proteinExistence type="predicted"/>
<dbReference type="AlphaFoldDB" id="A0A2I0K1E2"/>
<dbReference type="Proteomes" id="UP000233551">
    <property type="component" value="Unassembled WGS sequence"/>
</dbReference>
<gene>
    <name evidence="1" type="ORF">CRG98_017722</name>
</gene>
<sequence length="197" mass="21392">MLPTQWRVGRDHSPAKDVTVVVTFEAGGQGHALLVGAVACDLLRREGWDSVSKFQANWPGRCHASTLRDMHKLALELLIVSPWRKGEDHERSTYKGGHNFVYRVLVAGLGEFPPSCGWSASSSSLSNLSVIELSVGEVDHAVPEYMPSAFRGGLRKVNAHGLVQITRDRAIYGWGLPTQGCEFPEIERGSLGAGSVA</sequence>
<dbReference type="EMBL" id="PGOL01001000">
    <property type="protein sequence ID" value="PKI61893.1"/>
    <property type="molecule type" value="Genomic_DNA"/>
</dbReference>
<comment type="caution">
    <text evidence="1">The sequence shown here is derived from an EMBL/GenBank/DDBJ whole genome shotgun (WGS) entry which is preliminary data.</text>
</comment>
<accession>A0A2I0K1E2</accession>
<reference evidence="1 2" key="1">
    <citation type="submission" date="2017-11" db="EMBL/GenBank/DDBJ databases">
        <title>De-novo sequencing of pomegranate (Punica granatum L.) genome.</title>
        <authorList>
            <person name="Akparov Z."/>
            <person name="Amiraslanov A."/>
            <person name="Hajiyeva S."/>
            <person name="Abbasov M."/>
            <person name="Kaur K."/>
            <person name="Hamwieh A."/>
            <person name="Solovyev V."/>
            <person name="Salamov A."/>
            <person name="Braich B."/>
            <person name="Kosarev P."/>
            <person name="Mahmoud A."/>
            <person name="Hajiyev E."/>
            <person name="Babayeva S."/>
            <person name="Izzatullayeva V."/>
            <person name="Mammadov A."/>
            <person name="Mammadov A."/>
            <person name="Sharifova S."/>
            <person name="Ojaghi J."/>
            <person name="Eynullazada K."/>
            <person name="Bayramov B."/>
            <person name="Abdulazimova A."/>
            <person name="Shahmuradov I."/>
        </authorList>
    </citation>
    <scope>NUCLEOTIDE SEQUENCE [LARGE SCALE GENOMIC DNA]</scope>
    <source>
        <strain evidence="2">cv. AG2017</strain>
        <tissue evidence="1">Leaf</tissue>
    </source>
</reference>
<evidence type="ECO:0000313" key="1">
    <source>
        <dbReference type="EMBL" id="PKI61893.1"/>
    </source>
</evidence>
<keyword evidence="2" id="KW-1185">Reference proteome</keyword>
<organism evidence="1 2">
    <name type="scientific">Punica granatum</name>
    <name type="common">Pomegranate</name>
    <dbReference type="NCBI Taxonomy" id="22663"/>
    <lineage>
        <taxon>Eukaryota</taxon>
        <taxon>Viridiplantae</taxon>
        <taxon>Streptophyta</taxon>
        <taxon>Embryophyta</taxon>
        <taxon>Tracheophyta</taxon>
        <taxon>Spermatophyta</taxon>
        <taxon>Magnoliopsida</taxon>
        <taxon>eudicotyledons</taxon>
        <taxon>Gunneridae</taxon>
        <taxon>Pentapetalae</taxon>
        <taxon>rosids</taxon>
        <taxon>malvids</taxon>
        <taxon>Myrtales</taxon>
        <taxon>Lythraceae</taxon>
        <taxon>Punica</taxon>
    </lineage>
</organism>
<name>A0A2I0K1E2_PUNGR</name>
<evidence type="ECO:0000313" key="2">
    <source>
        <dbReference type="Proteomes" id="UP000233551"/>
    </source>
</evidence>